<dbReference type="InterPro" id="IPR011701">
    <property type="entry name" value="MFS"/>
</dbReference>
<feature type="transmembrane region" description="Helical" evidence="6">
    <location>
        <begin position="158"/>
        <end position="178"/>
    </location>
</feature>
<keyword evidence="2 6" id="KW-0812">Transmembrane</keyword>
<feature type="compositionally biased region" description="Basic and acidic residues" evidence="5">
    <location>
        <begin position="34"/>
        <end position="48"/>
    </location>
</feature>
<feature type="transmembrane region" description="Helical" evidence="6">
    <location>
        <begin position="190"/>
        <end position="211"/>
    </location>
</feature>
<protein>
    <recommendedName>
        <fullName evidence="9">Major facilitator superfamily (MFS) profile domain-containing protein</fullName>
    </recommendedName>
</protein>
<dbReference type="PANTHER" id="PTHR23507:SF1">
    <property type="entry name" value="FI18259P1-RELATED"/>
    <property type="match status" value="1"/>
</dbReference>
<organism evidence="7 8">
    <name type="scientific">Phialemonium thermophilum</name>
    <dbReference type="NCBI Taxonomy" id="223376"/>
    <lineage>
        <taxon>Eukaryota</taxon>
        <taxon>Fungi</taxon>
        <taxon>Dikarya</taxon>
        <taxon>Ascomycota</taxon>
        <taxon>Pezizomycotina</taxon>
        <taxon>Sordariomycetes</taxon>
        <taxon>Sordariomycetidae</taxon>
        <taxon>Cephalothecales</taxon>
        <taxon>Cephalothecaceae</taxon>
        <taxon>Phialemonium</taxon>
    </lineage>
</organism>
<proteinExistence type="predicted"/>
<evidence type="ECO:0008006" key="9">
    <source>
        <dbReference type="Google" id="ProtNLM"/>
    </source>
</evidence>
<feature type="transmembrane region" description="Helical" evidence="6">
    <location>
        <begin position="251"/>
        <end position="271"/>
    </location>
</feature>
<keyword evidence="3 6" id="KW-1133">Transmembrane helix</keyword>
<keyword evidence="4 6" id="KW-0472">Membrane</keyword>
<evidence type="ECO:0000313" key="7">
    <source>
        <dbReference type="EMBL" id="KAL1855338.1"/>
    </source>
</evidence>
<name>A0ABR3W809_9PEZI</name>
<feature type="compositionally biased region" description="Polar residues" evidence="5">
    <location>
        <begin position="18"/>
        <end position="27"/>
    </location>
</feature>
<keyword evidence="8" id="KW-1185">Reference proteome</keyword>
<evidence type="ECO:0000256" key="5">
    <source>
        <dbReference type="SAM" id="MobiDB-lite"/>
    </source>
</evidence>
<dbReference type="Gene3D" id="1.20.1250.20">
    <property type="entry name" value="MFS general substrate transporter like domains"/>
    <property type="match status" value="1"/>
</dbReference>
<dbReference type="Proteomes" id="UP001586593">
    <property type="component" value="Unassembled WGS sequence"/>
</dbReference>
<feature type="compositionally biased region" description="Low complexity" evidence="5">
    <location>
        <begin position="484"/>
        <end position="493"/>
    </location>
</feature>
<evidence type="ECO:0000256" key="1">
    <source>
        <dbReference type="ARBA" id="ARBA00004141"/>
    </source>
</evidence>
<accession>A0ABR3W809</accession>
<evidence type="ECO:0000256" key="6">
    <source>
        <dbReference type="SAM" id="Phobius"/>
    </source>
</evidence>
<dbReference type="PANTHER" id="PTHR23507">
    <property type="entry name" value="ZGC:174356"/>
    <property type="match status" value="1"/>
</dbReference>
<evidence type="ECO:0000256" key="3">
    <source>
        <dbReference type="ARBA" id="ARBA00022989"/>
    </source>
</evidence>
<dbReference type="SUPFAM" id="SSF103473">
    <property type="entry name" value="MFS general substrate transporter"/>
    <property type="match status" value="1"/>
</dbReference>
<dbReference type="InterPro" id="IPR036259">
    <property type="entry name" value="MFS_trans_sf"/>
</dbReference>
<feature type="region of interest" description="Disordered" evidence="5">
    <location>
        <begin position="1"/>
        <end position="59"/>
    </location>
</feature>
<dbReference type="EMBL" id="JAZHXJ010000631">
    <property type="protein sequence ID" value="KAL1855338.1"/>
    <property type="molecule type" value="Genomic_DNA"/>
</dbReference>
<reference evidence="7 8" key="1">
    <citation type="journal article" date="2024" name="Commun. Biol.">
        <title>Comparative genomic analysis of thermophilic fungi reveals convergent evolutionary adaptations and gene losses.</title>
        <authorList>
            <person name="Steindorff A.S."/>
            <person name="Aguilar-Pontes M.V."/>
            <person name="Robinson A.J."/>
            <person name="Andreopoulos B."/>
            <person name="LaButti K."/>
            <person name="Kuo A."/>
            <person name="Mondo S."/>
            <person name="Riley R."/>
            <person name="Otillar R."/>
            <person name="Haridas S."/>
            <person name="Lipzen A."/>
            <person name="Grimwood J."/>
            <person name="Schmutz J."/>
            <person name="Clum A."/>
            <person name="Reid I.D."/>
            <person name="Moisan M.C."/>
            <person name="Butler G."/>
            <person name="Nguyen T.T.M."/>
            <person name="Dewar K."/>
            <person name="Conant G."/>
            <person name="Drula E."/>
            <person name="Henrissat B."/>
            <person name="Hansel C."/>
            <person name="Singer S."/>
            <person name="Hutchinson M.I."/>
            <person name="de Vries R.P."/>
            <person name="Natvig D.O."/>
            <person name="Powell A.J."/>
            <person name="Tsang A."/>
            <person name="Grigoriev I.V."/>
        </authorList>
    </citation>
    <scope>NUCLEOTIDE SEQUENCE [LARGE SCALE GENOMIC DNA]</scope>
    <source>
        <strain evidence="7 8">ATCC 24622</strain>
    </source>
</reference>
<evidence type="ECO:0000256" key="4">
    <source>
        <dbReference type="ARBA" id="ARBA00023136"/>
    </source>
</evidence>
<gene>
    <name evidence="7" type="ORF">VTK73DRAFT_8576</name>
</gene>
<evidence type="ECO:0000256" key="2">
    <source>
        <dbReference type="ARBA" id="ARBA00022692"/>
    </source>
</evidence>
<feature type="transmembrane region" description="Helical" evidence="6">
    <location>
        <begin position="360"/>
        <end position="380"/>
    </location>
</feature>
<feature type="compositionally biased region" description="Polar residues" evidence="5">
    <location>
        <begin position="413"/>
        <end position="423"/>
    </location>
</feature>
<feature type="transmembrane region" description="Helical" evidence="6">
    <location>
        <begin position="517"/>
        <end position="540"/>
    </location>
</feature>
<feature type="region of interest" description="Disordered" evidence="5">
    <location>
        <begin position="398"/>
        <end position="423"/>
    </location>
</feature>
<feature type="transmembrane region" description="Helical" evidence="6">
    <location>
        <begin position="67"/>
        <end position="89"/>
    </location>
</feature>
<comment type="subcellular location">
    <subcellularLocation>
        <location evidence="1">Membrane</location>
        <topology evidence="1">Multi-pass membrane protein</topology>
    </subcellularLocation>
</comment>
<dbReference type="Pfam" id="PF07690">
    <property type="entry name" value="MFS_1"/>
    <property type="match status" value="1"/>
</dbReference>
<feature type="transmembrane region" description="Helical" evidence="6">
    <location>
        <begin position="552"/>
        <end position="574"/>
    </location>
</feature>
<feature type="transmembrane region" description="Helical" evidence="6">
    <location>
        <begin position="431"/>
        <end position="450"/>
    </location>
</feature>
<feature type="transmembrane region" description="Helical" evidence="6">
    <location>
        <begin position="223"/>
        <end position="245"/>
    </location>
</feature>
<comment type="caution">
    <text evidence="7">The sequence shown here is derived from an EMBL/GenBank/DDBJ whole genome shotgun (WGS) entry which is preliminary data.</text>
</comment>
<feature type="transmembrane region" description="Helical" evidence="6">
    <location>
        <begin position="124"/>
        <end position="146"/>
    </location>
</feature>
<feature type="region of interest" description="Disordered" evidence="5">
    <location>
        <begin position="482"/>
        <end position="508"/>
    </location>
</feature>
<feature type="transmembrane region" description="Helical" evidence="6">
    <location>
        <begin position="456"/>
        <end position="477"/>
    </location>
</feature>
<sequence>MAFDESDSGSDRSEDSPLLSSRPSSVELQDVEESDRLMDADAHDDRGKQSPGGLGLRSAWNQPATPTGVVTLLTFIIFCLVLSGVMALIPMGRLIEDAVCRRYYGSTEPVDESLCKVDEVQTELAWLGGLYALVNALVSLVVSFPWGMMSDRIGRKPIFRLSFASVGLGAVWTGTILYNSHIFPIRLMLLAPLFYVFGGGVSVMVAVIHSIIADVATEKSAGFMWLSIGAVVGGVAGPTISGILMQVWNPWVPLYISGAFLPVIFFSTVFLPETCPGLSRSTQRPTSARHRGNTPFGAAIRAYLRQCRRHLVESLAIVRRPSVLPLLYIFFLDACVQLASGQILAQLVSKRFGWKLAQTGYLFSARGAISVVILAALPFLSKFLSRYYFDQAHGIPDNKPHDTERGSAPLSADPSSSTTTSQPGNFMRDLVLARVSLGFLLAGNILTGIARTPAAVFVGQAVTVLAVGLSSLARGLLVTTSEASPSSSSPLPSDGGGGDDGMGNMPSKQERTESARLFALTGMVETLGSIVAGPSLAWAFDRGMRLGRGGLWMGLPFFYVAALCGFGLVALAFVRLPGGRTRVDEDVSA</sequence>
<evidence type="ECO:0000313" key="8">
    <source>
        <dbReference type="Proteomes" id="UP001586593"/>
    </source>
</evidence>